<sequence>MSRFSDSTAADGFFSAYDRVLAKWPPPIDTIDSESDYGTTRVNACGPIDGPPVVLLPGGGATSTVWFDNVATLARGNRVFAIDPMGDPGRSIVGPKPIRTVDDLMSWLDQVLDTLEVTRTSVVGHGYGATVALAYALHRPERVGTLVLLDPPSCFAGMRLAYLLHAVPILVRPTRARMHSLIQWETHKAPLDADWLDLTERGADFPSSKPVVPRRPKADRWATLSADVTVVFAGDSKVHNSSRAADAVEKVLPNAHTVVLTGCSHHMLPMLPARELDAVLLSALDIPGP</sequence>
<dbReference type="RefSeq" id="WP_269608702.1">
    <property type="nucleotide sequence ID" value="NZ_JAPWIJ010000021.1"/>
</dbReference>
<dbReference type="Pfam" id="PF12697">
    <property type="entry name" value="Abhydrolase_6"/>
    <property type="match status" value="1"/>
</dbReference>
<gene>
    <name evidence="2" type="ORF">O4220_27420</name>
</gene>
<dbReference type="PANTHER" id="PTHR43798:SF33">
    <property type="entry name" value="HYDROLASE, PUTATIVE (AFU_ORTHOLOGUE AFUA_2G14860)-RELATED"/>
    <property type="match status" value="1"/>
</dbReference>
<protein>
    <submittedName>
        <fullName evidence="2">Alpha/beta hydrolase</fullName>
    </submittedName>
</protein>
<proteinExistence type="predicted"/>
<dbReference type="Gene3D" id="3.40.50.1820">
    <property type="entry name" value="alpha/beta hydrolase"/>
    <property type="match status" value="1"/>
</dbReference>
<comment type="caution">
    <text evidence="2">The sequence shown here is derived from an EMBL/GenBank/DDBJ whole genome shotgun (WGS) entry which is preliminary data.</text>
</comment>
<feature type="domain" description="AB hydrolase-1" evidence="1">
    <location>
        <begin position="53"/>
        <end position="271"/>
    </location>
</feature>
<dbReference type="Proteomes" id="UP001081071">
    <property type="component" value="Unassembled WGS sequence"/>
</dbReference>
<dbReference type="InterPro" id="IPR050266">
    <property type="entry name" value="AB_hydrolase_sf"/>
</dbReference>
<name>A0ABT4MMN4_9NOCA</name>
<dbReference type="InterPro" id="IPR000073">
    <property type="entry name" value="AB_hydrolase_1"/>
</dbReference>
<dbReference type="SUPFAM" id="SSF53474">
    <property type="entry name" value="alpha/beta-Hydrolases"/>
    <property type="match status" value="1"/>
</dbReference>
<evidence type="ECO:0000313" key="3">
    <source>
        <dbReference type="Proteomes" id="UP001081071"/>
    </source>
</evidence>
<accession>A0ABT4MMN4</accession>
<organism evidence="2 3">
    <name type="scientific">Rhodococcus ruber</name>
    <dbReference type="NCBI Taxonomy" id="1830"/>
    <lineage>
        <taxon>Bacteria</taxon>
        <taxon>Bacillati</taxon>
        <taxon>Actinomycetota</taxon>
        <taxon>Actinomycetes</taxon>
        <taxon>Mycobacteriales</taxon>
        <taxon>Nocardiaceae</taxon>
        <taxon>Rhodococcus</taxon>
    </lineage>
</organism>
<evidence type="ECO:0000259" key="1">
    <source>
        <dbReference type="Pfam" id="PF12697"/>
    </source>
</evidence>
<dbReference type="GO" id="GO:0016787">
    <property type="term" value="F:hydrolase activity"/>
    <property type="evidence" value="ECO:0007669"/>
    <property type="project" value="UniProtKB-KW"/>
</dbReference>
<dbReference type="InterPro" id="IPR029058">
    <property type="entry name" value="AB_hydrolase_fold"/>
</dbReference>
<dbReference type="PANTHER" id="PTHR43798">
    <property type="entry name" value="MONOACYLGLYCEROL LIPASE"/>
    <property type="match status" value="1"/>
</dbReference>
<keyword evidence="2" id="KW-0378">Hydrolase</keyword>
<dbReference type="EMBL" id="JAPWIJ010000021">
    <property type="protein sequence ID" value="MCZ4522268.1"/>
    <property type="molecule type" value="Genomic_DNA"/>
</dbReference>
<keyword evidence="3" id="KW-1185">Reference proteome</keyword>
<evidence type="ECO:0000313" key="2">
    <source>
        <dbReference type="EMBL" id="MCZ4522268.1"/>
    </source>
</evidence>
<reference evidence="2" key="1">
    <citation type="submission" date="2022-12" db="EMBL/GenBank/DDBJ databases">
        <authorList>
            <person name="Krivoruchko A.V."/>
            <person name="Elkin A."/>
        </authorList>
    </citation>
    <scope>NUCLEOTIDE SEQUENCE</scope>
    <source>
        <strain evidence="2">IEGM 1391</strain>
    </source>
</reference>